<sequence length="324" mass="35627">MTAESGPSRIRERDRTGGTSETSTTRAAAGERCPECDGGLVVAEEAAELHCAECGLVVDADRVDHGPEWRAYDDSQRTERSRVGAPATELIHDRGLSTDIDWRDRDAAGRVLSAERRAEMRRLRTWHERFRTQDAEDRNLKYALGEIDRMASGLGVPRSTRETASVIYRRALDQGLLPGRSIEGVAAAALYAATRLDGIARSIDEVATVSRIDALEIERTYRYINRELSLKVPPTDPNEYVGRFASALDCSDAVTRRARELVRAATDAGVHSGRHPVGIAAAALYAAATIEDVTITQSDVAEAADVSEVTIRNRYREVLDAYRD</sequence>
<dbReference type="InterPro" id="IPR036915">
    <property type="entry name" value="Cyclin-like_sf"/>
</dbReference>
<dbReference type="AlphaFoldDB" id="A0A238XLE3"/>
<keyword evidence="6 9" id="KW-0862">Zinc</keyword>
<keyword evidence="3 9" id="KW-0479">Metal-binding</keyword>
<keyword evidence="8 9" id="KW-0804">Transcription</keyword>
<organism evidence="12 13">
    <name type="scientific">Halorubrum vacuolatum</name>
    <name type="common">Natronobacterium vacuolatum</name>
    <dbReference type="NCBI Taxonomy" id="63740"/>
    <lineage>
        <taxon>Archaea</taxon>
        <taxon>Methanobacteriati</taxon>
        <taxon>Methanobacteriota</taxon>
        <taxon>Stenosarchaea group</taxon>
        <taxon>Halobacteria</taxon>
        <taxon>Halobacteriales</taxon>
        <taxon>Haloferacaceae</taxon>
        <taxon>Halorubrum</taxon>
    </lineage>
</organism>
<accession>A0A238XLE3</accession>
<feature type="binding site" evidence="9">
    <location>
        <position position="36"/>
    </location>
    <ligand>
        <name>Zn(2+)</name>
        <dbReference type="ChEBI" id="CHEBI:29105"/>
    </ligand>
</feature>
<protein>
    <recommendedName>
        <fullName evidence="2 9">Transcription initiation factor IIB</fullName>
        <shortName evidence="9">TFIIB</shortName>
    </recommendedName>
</protein>
<evidence type="ECO:0000256" key="3">
    <source>
        <dbReference type="ARBA" id="ARBA00022723"/>
    </source>
</evidence>
<feature type="repeat" description="1" evidence="9">
    <location>
        <begin position="145"/>
        <end position="228"/>
    </location>
</feature>
<dbReference type="Pfam" id="PF08271">
    <property type="entry name" value="Zn_Ribbon_TF"/>
    <property type="match status" value="1"/>
</dbReference>
<dbReference type="PANTHER" id="PTHR11618">
    <property type="entry name" value="TRANSCRIPTION INITIATION FACTOR IIB-RELATED"/>
    <property type="match status" value="1"/>
</dbReference>
<dbReference type="PROSITE" id="PS00782">
    <property type="entry name" value="TFIIB"/>
    <property type="match status" value="2"/>
</dbReference>
<keyword evidence="5" id="KW-0863">Zinc-finger</keyword>
<proteinExistence type="inferred from homology"/>
<gene>
    <name evidence="9" type="primary">tfb</name>
    <name evidence="12" type="ORF">SAMN06264855_11911</name>
</gene>
<dbReference type="InterPro" id="IPR013763">
    <property type="entry name" value="Cyclin-like_dom"/>
</dbReference>
<evidence type="ECO:0000256" key="6">
    <source>
        <dbReference type="ARBA" id="ARBA00022833"/>
    </source>
</evidence>
<keyword evidence="12" id="KW-0396">Initiation factor</keyword>
<keyword evidence="4 9" id="KW-0677">Repeat</keyword>
<feature type="binding site" evidence="9">
    <location>
        <position position="33"/>
    </location>
    <ligand>
        <name>Zn(2+)</name>
        <dbReference type="ChEBI" id="CHEBI:29105"/>
    </ligand>
</feature>
<dbReference type="SUPFAM" id="SSF47954">
    <property type="entry name" value="Cyclin-like"/>
    <property type="match status" value="2"/>
</dbReference>
<dbReference type="InterPro" id="IPR023484">
    <property type="entry name" value="TFIIB_arc"/>
</dbReference>
<evidence type="ECO:0000256" key="4">
    <source>
        <dbReference type="ARBA" id="ARBA00022737"/>
    </source>
</evidence>
<feature type="binding site" evidence="9">
    <location>
        <position position="54"/>
    </location>
    <ligand>
        <name>Zn(2+)</name>
        <dbReference type="ChEBI" id="CHEBI:29105"/>
    </ligand>
</feature>
<feature type="region of interest" description="Disordered" evidence="10">
    <location>
        <begin position="1"/>
        <end position="33"/>
    </location>
</feature>
<dbReference type="PANTHER" id="PTHR11618:SF13">
    <property type="entry name" value="TRANSCRIPTION INITIATION FACTOR IIB"/>
    <property type="match status" value="1"/>
</dbReference>
<feature type="domain" description="Cyclin-like" evidence="11">
    <location>
        <begin position="239"/>
        <end position="320"/>
    </location>
</feature>
<dbReference type="FunFam" id="1.10.472.170:FF:000001">
    <property type="entry name" value="Transcription initiation factor IIB"/>
    <property type="match status" value="1"/>
</dbReference>
<keyword evidence="7 9" id="KW-0805">Transcription regulation</keyword>
<name>A0A238XLE3_HALVU</name>
<keyword evidence="13" id="KW-1185">Reference proteome</keyword>
<dbReference type="InterPro" id="IPR013150">
    <property type="entry name" value="TFIIB_cyclin"/>
</dbReference>
<dbReference type="Gene3D" id="1.10.472.10">
    <property type="entry name" value="Cyclin-like"/>
    <property type="match status" value="1"/>
</dbReference>
<evidence type="ECO:0000313" key="13">
    <source>
        <dbReference type="Proteomes" id="UP000198397"/>
    </source>
</evidence>
<dbReference type="RefSeq" id="WP_218818952.1">
    <property type="nucleotide sequence ID" value="NZ_FZNQ01000019.1"/>
</dbReference>
<dbReference type="Pfam" id="PF00382">
    <property type="entry name" value="TFIIB"/>
    <property type="match status" value="2"/>
</dbReference>
<evidence type="ECO:0000259" key="11">
    <source>
        <dbReference type="SMART" id="SM00385"/>
    </source>
</evidence>
<evidence type="ECO:0000256" key="2">
    <source>
        <dbReference type="ARBA" id="ARBA00013932"/>
    </source>
</evidence>
<evidence type="ECO:0000256" key="5">
    <source>
        <dbReference type="ARBA" id="ARBA00022771"/>
    </source>
</evidence>
<dbReference type="InterPro" id="IPR000812">
    <property type="entry name" value="TFIIB"/>
</dbReference>
<evidence type="ECO:0000256" key="9">
    <source>
        <dbReference type="HAMAP-Rule" id="MF_00383"/>
    </source>
</evidence>
<dbReference type="GO" id="GO:0003743">
    <property type="term" value="F:translation initiation factor activity"/>
    <property type="evidence" value="ECO:0007669"/>
    <property type="project" value="UniProtKB-KW"/>
</dbReference>
<evidence type="ECO:0000256" key="1">
    <source>
        <dbReference type="ARBA" id="ARBA00010857"/>
    </source>
</evidence>
<keyword evidence="12" id="KW-0648">Protein biosynthesis</keyword>
<reference evidence="12 13" key="1">
    <citation type="submission" date="2017-06" db="EMBL/GenBank/DDBJ databases">
        <authorList>
            <person name="Kim H.J."/>
            <person name="Triplett B.A."/>
        </authorList>
    </citation>
    <scope>NUCLEOTIDE SEQUENCE [LARGE SCALE GENOMIC DNA]</scope>
    <source>
        <strain evidence="12 13">DSM 8800</strain>
    </source>
</reference>
<dbReference type="Gene3D" id="1.10.472.170">
    <property type="match status" value="1"/>
</dbReference>
<dbReference type="Proteomes" id="UP000198397">
    <property type="component" value="Unassembled WGS sequence"/>
</dbReference>
<evidence type="ECO:0000313" key="12">
    <source>
        <dbReference type="EMBL" id="SNR59124.1"/>
    </source>
</evidence>
<dbReference type="GO" id="GO:0017025">
    <property type="term" value="F:TBP-class protein binding"/>
    <property type="evidence" value="ECO:0007669"/>
    <property type="project" value="InterPro"/>
</dbReference>
<dbReference type="PRINTS" id="PR00685">
    <property type="entry name" value="TIFACTORIIB"/>
</dbReference>
<evidence type="ECO:0000256" key="7">
    <source>
        <dbReference type="ARBA" id="ARBA00023015"/>
    </source>
</evidence>
<dbReference type="SUPFAM" id="SSF57783">
    <property type="entry name" value="Zinc beta-ribbon"/>
    <property type="match status" value="1"/>
</dbReference>
<evidence type="ECO:0000256" key="10">
    <source>
        <dbReference type="SAM" id="MobiDB-lite"/>
    </source>
</evidence>
<feature type="compositionally biased region" description="Low complexity" evidence="10">
    <location>
        <begin position="17"/>
        <end position="31"/>
    </location>
</feature>
<dbReference type="GO" id="GO:0003700">
    <property type="term" value="F:DNA-binding transcription factor activity"/>
    <property type="evidence" value="ECO:0007669"/>
    <property type="project" value="UniProtKB-UniRule"/>
</dbReference>
<feature type="binding site" evidence="9">
    <location>
        <position position="51"/>
    </location>
    <ligand>
        <name>Zn(2+)</name>
        <dbReference type="ChEBI" id="CHEBI:29105"/>
    </ligand>
</feature>
<comment type="similarity">
    <text evidence="1 9">Belongs to the TFIIB family.</text>
</comment>
<dbReference type="InterPro" id="IPR023486">
    <property type="entry name" value="TFIIB_CS"/>
</dbReference>
<dbReference type="GO" id="GO:0008270">
    <property type="term" value="F:zinc ion binding"/>
    <property type="evidence" value="ECO:0007669"/>
    <property type="project" value="UniProtKB-UniRule"/>
</dbReference>
<dbReference type="GO" id="GO:0070897">
    <property type="term" value="P:transcription preinitiation complex assembly"/>
    <property type="evidence" value="ECO:0007669"/>
    <property type="project" value="InterPro"/>
</dbReference>
<dbReference type="GO" id="GO:0097550">
    <property type="term" value="C:transcription preinitiation complex"/>
    <property type="evidence" value="ECO:0007669"/>
    <property type="project" value="TreeGrafter"/>
</dbReference>
<dbReference type="EMBL" id="FZNQ01000019">
    <property type="protein sequence ID" value="SNR59124.1"/>
    <property type="molecule type" value="Genomic_DNA"/>
</dbReference>
<dbReference type="InterPro" id="IPR013137">
    <property type="entry name" value="Znf_TFIIB"/>
</dbReference>
<dbReference type="HAMAP" id="MF_00383">
    <property type="entry name" value="TF2B_arch"/>
    <property type="match status" value="1"/>
</dbReference>
<dbReference type="SMART" id="SM00385">
    <property type="entry name" value="CYCLIN"/>
    <property type="match status" value="2"/>
</dbReference>
<feature type="domain" description="Cyclin-like" evidence="11">
    <location>
        <begin position="145"/>
        <end position="226"/>
    </location>
</feature>
<comment type="function">
    <text evidence="9">Stabilizes TBP binding to an archaeal box-A promoter. Also responsible for recruiting RNA polymerase II to the pre-initiation complex (DNA-TBP-TFIIB).</text>
</comment>
<feature type="repeat" description="2" evidence="9">
    <location>
        <begin position="239"/>
        <end position="320"/>
    </location>
</feature>
<dbReference type="OrthoDB" id="7429at2157"/>
<evidence type="ECO:0000256" key="8">
    <source>
        <dbReference type="ARBA" id="ARBA00023163"/>
    </source>
</evidence>